<reference evidence="2 3" key="1">
    <citation type="journal article" date="2014" name="Int. J. Syst. Evol. Microbiol.">
        <title>Phaeodactylibacter xiamenensis gen. nov., sp. nov., a member of the family Saprospiraceae isolated from the marine alga Phaeodactylum tricornutum.</title>
        <authorList>
            <person name="Chen Z.Jr."/>
            <person name="Lei X."/>
            <person name="Lai Q."/>
            <person name="Li Y."/>
            <person name="Zhang B."/>
            <person name="Zhang J."/>
            <person name="Zhang H."/>
            <person name="Yang L."/>
            <person name="Zheng W."/>
            <person name="Tian Y."/>
            <person name="Yu Z."/>
            <person name="Xu H.Jr."/>
            <person name="Zheng T."/>
        </authorList>
    </citation>
    <scope>NUCLEOTIDE SEQUENCE [LARGE SCALE GENOMIC DNA]</scope>
    <source>
        <strain evidence="2 3">KD52</strain>
    </source>
</reference>
<dbReference type="InterPro" id="IPR000600">
    <property type="entry name" value="ROK"/>
</dbReference>
<dbReference type="OrthoDB" id="9810372at2"/>
<keyword evidence="3" id="KW-1185">Reference proteome</keyword>
<dbReference type="PANTHER" id="PTHR18964">
    <property type="entry name" value="ROK (REPRESSOR, ORF, KINASE) FAMILY"/>
    <property type="match status" value="1"/>
</dbReference>
<dbReference type="InterPro" id="IPR043129">
    <property type="entry name" value="ATPase_NBD"/>
</dbReference>
<dbReference type="RefSeq" id="WP_044218944.1">
    <property type="nucleotide sequence ID" value="NZ_JBKAGJ010000017.1"/>
</dbReference>
<dbReference type="AlphaFoldDB" id="A0A098S8B7"/>
<evidence type="ECO:0000256" key="1">
    <source>
        <dbReference type="ARBA" id="ARBA00006479"/>
    </source>
</evidence>
<evidence type="ECO:0000313" key="2">
    <source>
        <dbReference type="EMBL" id="KGE88355.1"/>
    </source>
</evidence>
<gene>
    <name evidence="2" type="ORF">IX84_09165</name>
</gene>
<dbReference type="EMBL" id="JPOS01000019">
    <property type="protein sequence ID" value="KGE88355.1"/>
    <property type="molecule type" value="Genomic_DNA"/>
</dbReference>
<dbReference type="GO" id="GO:0008761">
    <property type="term" value="F:UDP-N-acetylglucosamine 2-epimerase activity"/>
    <property type="evidence" value="ECO:0007669"/>
    <property type="project" value="TreeGrafter"/>
</dbReference>
<accession>A0A098S8B7</accession>
<dbReference type="Proteomes" id="UP000029736">
    <property type="component" value="Unassembled WGS sequence"/>
</dbReference>
<protein>
    <submittedName>
        <fullName evidence="2">ROK family transcriptional regulator</fullName>
    </submittedName>
</protein>
<dbReference type="Gene3D" id="3.30.420.40">
    <property type="match status" value="2"/>
</dbReference>
<dbReference type="PANTHER" id="PTHR18964:SF149">
    <property type="entry name" value="BIFUNCTIONAL UDP-N-ACETYLGLUCOSAMINE 2-EPIMERASE_N-ACETYLMANNOSAMINE KINASE"/>
    <property type="match status" value="1"/>
</dbReference>
<comment type="similarity">
    <text evidence="1">Belongs to the ROK (NagC/XylR) family.</text>
</comment>
<name>A0A098S8B7_9BACT</name>
<evidence type="ECO:0000313" key="3">
    <source>
        <dbReference type="Proteomes" id="UP000029736"/>
    </source>
</evidence>
<comment type="caution">
    <text evidence="2">The sequence shown here is derived from an EMBL/GenBank/DDBJ whole genome shotgun (WGS) entry which is preliminary data.</text>
</comment>
<dbReference type="SUPFAM" id="SSF53067">
    <property type="entry name" value="Actin-like ATPase domain"/>
    <property type="match status" value="1"/>
</dbReference>
<organism evidence="2 3">
    <name type="scientific">Phaeodactylibacter xiamenensis</name>
    <dbReference type="NCBI Taxonomy" id="1524460"/>
    <lineage>
        <taxon>Bacteria</taxon>
        <taxon>Pseudomonadati</taxon>
        <taxon>Bacteroidota</taxon>
        <taxon>Saprospiria</taxon>
        <taxon>Saprospirales</taxon>
        <taxon>Haliscomenobacteraceae</taxon>
        <taxon>Phaeodactylibacter</taxon>
    </lineage>
</organism>
<dbReference type="CDD" id="cd24066">
    <property type="entry name" value="ASKHA_NBD_ROK_EcFRK-like"/>
    <property type="match status" value="1"/>
</dbReference>
<dbReference type="STRING" id="1524460.IX84_09165"/>
<sequence>MENQLLWGIDLGGTKIEGAIIESIQPLKVRSRLRIPTEKEKGYEHIIGQIGKVVDLLREDSGAEPERIGIGTPGTLDPITGLMKNANTTALNGQPLKQDLEKALGLPVQMANDANCFAVAEARLGKVPREAPDAQVVFGVIMGTGVGGGLVINGQVRNGRQGIAGEWGHNFLDFSGGECYCGQTGCVETIISGPALQRFYESESGQKDKLKNILERVDTDVHAKATLDRLIHFFGKGMASVINTLDPDVIVLGGGLGNIPDLYTKGVESVKKHVFNHRLDTQFLAPELGDSAGVFGAAMLVV</sequence>
<dbReference type="PROSITE" id="PS01125">
    <property type="entry name" value="ROK"/>
    <property type="match status" value="1"/>
</dbReference>
<dbReference type="Pfam" id="PF00480">
    <property type="entry name" value="ROK"/>
    <property type="match status" value="1"/>
</dbReference>
<proteinExistence type="inferred from homology"/>
<dbReference type="GO" id="GO:0009384">
    <property type="term" value="F:N-acylmannosamine kinase activity"/>
    <property type="evidence" value="ECO:0007669"/>
    <property type="project" value="TreeGrafter"/>
</dbReference>
<dbReference type="InterPro" id="IPR049874">
    <property type="entry name" value="ROK_cs"/>
</dbReference>